<comment type="caution">
    <text evidence="4">The sequence shown here is derived from an EMBL/GenBank/DDBJ whole genome shotgun (WGS) entry which is preliminary data.</text>
</comment>
<dbReference type="Proteomes" id="UP001652432">
    <property type="component" value="Unassembled WGS sequence"/>
</dbReference>
<dbReference type="CDD" id="cd00093">
    <property type="entry name" value="HTH_XRE"/>
    <property type="match status" value="1"/>
</dbReference>
<evidence type="ECO:0000259" key="3">
    <source>
        <dbReference type="PROSITE" id="PS50943"/>
    </source>
</evidence>
<dbReference type="PANTHER" id="PTHR46558:SF13">
    <property type="entry name" value="HTH-TYPE TRANSCRIPTIONAL REGULATOR IMMR"/>
    <property type="match status" value="1"/>
</dbReference>
<sequence length="306" mass="35356">MTLGQKLKALLKDNSMTQEDLAERLEVSRQAVGKWVNDKGIPEVGKLVQISNLFGVSMDYLLKEDYEEKNVSEEKAISNSGYYVSQEMLDGYLSYSRQNVKQITGGISLFILSNVFECFGHHSMIMTFLFWLTMIAGIIIIIWYYFQTKQYQEIKNEHLAFDDKVFREFKKQRESRRKKYAVMIIVGVVILLASSEIGHFLMIYFGQTACNVFEWIADTVWLALIIWAGMSMHIDSIIIKNTEHTPKSSHMKRYRWVYMAFPVTVVAVLIGMITNVWSPYAPIIILFCCLLVTTCKLLIESRGKDE</sequence>
<keyword evidence="2" id="KW-0472">Membrane</keyword>
<feature type="transmembrane region" description="Helical" evidence="2">
    <location>
        <begin position="255"/>
        <end position="274"/>
    </location>
</feature>
<dbReference type="Gene3D" id="1.10.260.40">
    <property type="entry name" value="lambda repressor-like DNA-binding domains"/>
    <property type="match status" value="1"/>
</dbReference>
<dbReference type="EMBL" id="JAOQKJ010000019">
    <property type="protein sequence ID" value="MCU6745875.1"/>
    <property type="molecule type" value="Genomic_DNA"/>
</dbReference>
<feature type="transmembrane region" description="Helical" evidence="2">
    <location>
        <begin position="180"/>
        <end position="206"/>
    </location>
</feature>
<keyword evidence="2" id="KW-1133">Transmembrane helix</keyword>
<feature type="transmembrane region" description="Helical" evidence="2">
    <location>
        <begin position="128"/>
        <end position="146"/>
    </location>
</feature>
<evidence type="ECO:0000313" key="4">
    <source>
        <dbReference type="EMBL" id="MCU6745875.1"/>
    </source>
</evidence>
<keyword evidence="1" id="KW-0238">DNA-binding</keyword>
<protein>
    <submittedName>
        <fullName evidence="4">Helix-turn-helix domain-containing protein</fullName>
    </submittedName>
</protein>
<reference evidence="4 5" key="1">
    <citation type="journal article" date="2021" name="ISME Commun">
        <title>Automated analysis of genomic sequences facilitates high-throughput and comprehensive description of bacteria.</title>
        <authorList>
            <person name="Hitch T.C.A."/>
        </authorList>
    </citation>
    <scope>NUCLEOTIDE SEQUENCE [LARGE SCALE GENOMIC DNA]</scope>
    <source>
        <strain evidence="4 5">Sanger_18</strain>
    </source>
</reference>
<dbReference type="SMART" id="SM00530">
    <property type="entry name" value="HTH_XRE"/>
    <property type="match status" value="1"/>
</dbReference>
<keyword evidence="5" id="KW-1185">Reference proteome</keyword>
<evidence type="ECO:0000313" key="5">
    <source>
        <dbReference type="Proteomes" id="UP001652432"/>
    </source>
</evidence>
<evidence type="ECO:0000256" key="2">
    <source>
        <dbReference type="SAM" id="Phobius"/>
    </source>
</evidence>
<keyword evidence="2" id="KW-0812">Transmembrane</keyword>
<gene>
    <name evidence="4" type="ORF">OCV77_15485</name>
</gene>
<dbReference type="InterPro" id="IPR001387">
    <property type="entry name" value="Cro/C1-type_HTH"/>
</dbReference>
<dbReference type="PROSITE" id="PS50943">
    <property type="entry name" value="HTH_CROC1"/>
    <property type="match status" value="1"/>
</dbReference>
<dbReference type="InterPro" id="IPR010982">
    <property type="entry name" value="Lambda_DNA-bd_dom_sf"/>
</dbReference>
<feature type="transmembrane region" description="Helical" evidence="2">
    <location>
        <begin position="280"/>
        <end position="299"/>
    </location>
</feature>
<accession>A0ABT2T6I3</accession>
<feature type="transmembrane region" description="Helical" evidence="2">
    <location>
        <begin position="212"/>
        <end position="234"/>
    </location>
</feature>
<evidence type="ECO:0000256" key="1">
    <source>
        <dbReference type="ARBA" id="ARBA00023125"/>
    </source>
</evidence>
<dbReference type="PANTHER" id="PTHR46558">
    <property type="entry name" value="TRACRIPTIONAL REGULATORY PROTEIN-RELATED-RELATED"/>
    <property type="match status" value="1"/>
</dbReference>
<dbReference type="RefSeq" id="WP_022518100.1">
    <property type="nucleotide sequence ID" value="NZ_JAOQKJ010000019.1"/>
</dbReference>
<dbReference type="SUPFAM" id="SSF47413">
    <property type="entry name" value="lambda repressor-like DNA-binding domains"/>
    <property type="match status" value="1"/>
</dbReference>
<dbReference type="Pfam" id="PF01381">
    <property type="entry name" value="HTH_3"/>
    <property type="match status" value="1"/>
</dbReference>
<proteinExistence type="predicted"/>
<name>A0ABT2T6I3_9FIRM</name>
<feature type="domain" description="HTH cro/C1-type" evidence="3">
    <location>
        <begin position="7"/>
        <end position="61"/>
    </location>
</feature>
<organism evidence="4 5">
    <name type="scientific">Suilimivivens aceti</name>
    <dbReference type="NCBI Taxonomy" id="2981774"/>
    <lineage>
        <taxon>Bacteria</taxon>
        <taxon>Bacillati</taxon>
        <taxon>Bacillota</taxon>
        <taxon>Clostridia</taxon>
        <taxon>Lachnospirales</taxon>
        <taxon>Lachnospiraceae</taxon>
        <taxon>Suilimivivens</taxon>
    </lineage>
</organism>